<dbReference type="SUPFAM" id="SSF54427">
    <property type="entry name" value="NTF2-like"/>
    <property type="match status" value="1"/>
</dbReference>
<dbReference type="AlphaFoldDB" id="A0A438MVC0"/>
<proteinExistence type="predicted"/>
<evidence type="ECO:0000313" key="2">
    <source>
        <dbReference type="Proteomes" id="UP000288859"/>
    </source>
</evidence>
<dbReference type="Gene3D" id="3.10.450.50">
    <property type="match status" value="1"/>
</dbReference>
<reference evidence="1 2" key="1">
    <citation type="submission" date="2017-03" db="EMBL/GenBank/DDBJ databases">
        <title>Genomes of endolithic fungi from Antarctica.</title>
        <authorList>
            <person name="Coleine C."/>
            <person name="Masonjones S."/>
            <person name="Stajich J.E."/>
        </authorList>
    </citation>
    <scope>NUCLEOTIDE SEQUENCE [LARGE SCALE GENOMIC DNA]</scope>
    <source>
        <strain evidence="1 2">CCFEE 6314</strain>
    </source>
</reference>
<dbReference type="EMBL" id="NAJM01000045">
    <property type="protein sequence ID" value="RVX67703.1"/>
    <property type="molecule type" value="Genomic_DNA"/>
</dbReference>
<evidence type="ECO:0000313" key="1">
    <source>
        <dbReference type="EMBL" id="RVX67703.1"/>
    </source>
</evidence>
<protein>
    <recommendedName>
        <fullName evidence="3">SnoaL-like domain-containing protein</fullName>
    </recommendedName>
</protein>
<evidence type="ECO:0008006" key="3">
    <source>
        <dbReference type="Google" id="ProtNLM"/>
    </source>
</evidence>
<organism evidence="1 2">
    <name type="scientific">Exophiala mesophila</name>
    <name type="common">Black yeast-like fungus</name>
    <dbReference type="NCBI Taxonomy" id="212818"/>
    <lineage>
        <taxon>Eukaryota</taxon>
        <taxon>Fungi</taxon>
        <taxon>Dikarya</taxon>
        <taxon>Ascomycota</taxon>
        <taxon>Pezizomycotina</taxon>
        <taxon>Eurotiomycetes</taxon>
        <taxon>Chaetothyriomycetidae</taxon>
        <taxon>Chaetothyriales</taxon>
        <taxon>Herpotrichiellaceae</taxon>
        <taxon>Exophiala</taxon>
    </lineage>
</organism>
<dbReference type="Proteomes" id="UP000288859">
    <property type="component" value="Unassembled WGS sequence"/>
</dbReference>
<sequence>MSPKVEWPETTAPKAILSFLDTFFGLLDEPTDEASQEWSELFTENGAYLFSRTSQCFGRKDIRKQRDFVQAAWPHMTHFVDGVYTSDVDGLHVVVRGGWSVPQEDGSSVIGRSVAAYDLVRTEGRIYIKKLEIYADPTVLVSLIAGKSEPGSSIKP</sequence>
<comment type="caution">
    <text evidence="1">The sequence shown here is derived from an EMBL/GenBank/DDBJ whole genome shotgun (WGS) entry which is preliminary data.</text>
</comment>
<dbReference type="InterPro" id="IPR032710">
    <property type="entry name" value="NTF2-like_dom_sf"/>
</dbReference>
<name>A0A438MVC0_EXOME</name>
<accession>A0A438MVC0</accession>
<gene>
    <name evidence="1" type="ORF">B0A52_07826</name>
</gene>